<evidence type="ECO:0000313" key="4">
    <source>
        <dbReference type="Proteomes" id="UP000436858"/>
    </source>
</evidence>
<dbReference type="GO" id="GO:0004722">
    <property type="term" value="F:protein serine/threonine phosphatase activity"/>
    <property type="evidence" value="ECO:0007669"/>
    <property type="project" value="InterPro"/>
</dbReference>
<keyword evidence="1" id="KW-0812">Transmembrane</keyword>
<evidence type="ECO:0000313" key="3">
    <source>
        <dbReference type="EMBL" id="KAB4482219.1"/>
    </source>
</evidence>
<dbReference type="Pfam" id="PF13672">
    <property type="entry name" value="PP2C_2"/>
    <property type="match status" value="1"/>
</dbReference>
<dbReference type="GeneID" id="60923950"/>
<dbReference type="Proteomes" id="UP000436858">
    <property type="component" value="Unassembled WGS sequence"/>
</dbReference>
<comment type="caution">
    <text evidence="3">The sequence shown here is derived from an EMBL/GenBank/DDBJ whole genome shotgun (WGS) entry which is preliminary data.</text>
</comment>
<keyword evidence="1" id="KW-0472">Membrane</keyword>
<dbReference type="NCBIfam" id="NF033484">
    <property type="entry name" value="Stp1_PP2C_phos"/>
    <property type="match status" value="1"/>
</dbReference>
<feature type="transmembrane region" description="Helical" evidence="1">
    <location>
        <begin position="265"/>
        <end position="287"/>
    </location>
</feature>
<dbReference type="EMBL" id="WCRY01000010">
    <property type="protein sequence ID" value="KAB4482219.1"/>
    <property type="molecule type" value="Genomic_DNA"/>
</dbReference>
<organism evidence="3 4">
    <name type="scientific">Bacteroides thetaiotaomicron</name>
    <dbReference type="NCBI Taxonomy" id="818"/>
    <lineage>
        <taxon>Bacteria</taxon>
        <taxon>Pseudomonadati</taxon>
        <taxon>Bacteroidota</taxon>
        <taxon>Bacteroidia</taxon>
        <taxon>Bacteroidales</taxon>
        <taxon>Bacteroidaceae</taxon>
        <taxon>Bacteroides</taxon>
    </lineage>
</organism>
<reference evidence="3 4" key="1">
    <citation type="journal article" date="2019" name="Nat. Med.">
        <title>A library of human gut bacterial isolates paired with longitudinal multiomics data enables mechanistic microbiome research.</title>
        <authorList>
            <person name="Poyet M."/>
            <person name="Groussin M."/>
            <person name="Gibbons S.M."/>
            <person name="Avila-Pacheco J."/>
            <person name="Jiang X."/>
            <person name="Kearney S.M."/>
            <person name="Perrotta A.R."/>
            <person name="Berdy B."/>
            <person name="Zhao S."/>
            <person name="Lieberman T.D."/>
            <person name="Swanson P.K."/>
            <person name="Smith M."/>
            <person name="Roesemann S."/>
            <person name="Alexander J.E."/>
            <person name="Rich S.A."/>
            <person name="Livny J."/>
            <person name="Vlamakis H."/>
            <person name="Clish C."/>
            <person name="Bullock K."/>
            <person name="Deik A."/>
            <person name="Scott J."/>
            <person name="Pierce K.A."/>
            <person name="Xavier R.J."/>
            <person name="Alm E.J."/>
        </authorList>
    </citation>
    <scope>NUCLEOTIDE SEQUENCE [LARGE SCALE GENOMIC DNA]</scope>
    <source>
        <strain evidence="3 4">BIOML-A162</strain>
    </source>
</reference>
<dbReference type="CDD" id="cd00143">
    <property type="entry name" value="PP2Cc"/>
    <property type="match status" value="1"/>
</dbReference>
<dbReference type="PANTHER" id="PTHR13832:SF860">
    <property type="entry name" value="PROTEIN PHOSPHATASE PHPP"/>
    <property type="match status" value="1"/>
</dbReference>
<accession>A0A0P0EV74</accession>
<proteinExistence type="predicted"/>
<dbReference type="SUPFAM" id="SSF81606">
    <property type="entry name" value="PP2C-like"/>
    <property type="match status" value="1"/>
</dbReference>
<dbReference type="PROSITE" id="PS51746">
    <property type="entry name" value="PPM_2"/>
    <property type="match status" value="1"/>
</dbReference>
<dbReference type="SMART" id="SM00331">
    <property type="entry name" value="PP2C_SIG"/>
    <property type="match status" value="1"/>
</dbReference>
<sequence>MKEENIYNYCHIAGRTDIGCKRQANEDSMGNFETINGLAAVVCDGMGGHVGGATASRLAVEAIHGFLDGQYYEDPREAIGEAIDAANKAILHQAMIQPELQGMGSTCVLLLVRDSKVYIGHVGDSRVYLIRNRCIKQLTKDHSYVQMLVDMGQLTNEQAEHHPRKNEITNALGIANMKPATVLPDAILPEAGDCFLLCSDGLSGMISDREIERIVSRQSEMGSQERVDYLVQRARDNGGLDNITVEIVEFSITPGSPSKPQRRKIGMIILTVILLICIGASGGYYFWNKHFKSESITIYKSFMRRDTIIMLPEIKFQKGEDILEINYKQGHTEILMGKEKEKVIEINRALSSDSLKYDEDIDVAYGNRLLVFRQEFKNEQLRFSLADSVKIFKFVVPVVKDMTLTQPKQTHQESTPSVVNDVSNTANGSIVAIVAATGKVDSLTYRVDAQFVPKRKAFSFIEGENACFLVEGQSQPSKLNRHFQITDIEYDATYFKKTKKETGFDISFTEKEPPKKIDIVIKGKEKEGENSTDVLLNIIISLNINKEGK</sequence>
<keyword evidence="1" id="KW-1133">Transmembrane helix</keyword>
<feature type="domain" description="PPM-type phosphatase" evidence="2">
    <location>
        <begin position="6"/>
        <end position="250"/>
    </location>
</feature>
<protein>
    <submittedName>
        <fullName evidence="3">Stp1/IreP family PP2C-type Ser/Thr phosphatase</fullName>
    </submittedName>
</protein>
<dbReference type="InterPro" id="IPR015655">
    <property type="entry name" value="PP2C"/>
</dbReference>
<evidence type="ECO:0000256" key="1">
    <source>
        <dbReference type="SAM" id="Phobius"/>
    </source>
</evidence>
<dbReference type="AlphaFoldDB" id="A0A0P0EV74"/>
<dbReference type="SMART" id="SM00332">
    <property type="entry name" value="PP2Cc"/>
    <property type="match status" value="1"/>
</dbReference>
<gene>
    <name evidence="3" type="ORF">GAN91_12150</name>
</gene>
<evidence type="ECO:0000259" key="2">
    <source>
        <dbReference type="PROSITE" id="PS51746"/>
    </source>
</evidence>
<dbReference type="InterPro" id="IPR001932">
    <property type="entry name" value="PPM-type_phosphatase-like_dom"/>
</dbReference>
<dbReference type="PANTHER" id="PTHR13832">
    <property type="entry name" value="PROTEIN PHOSPHATASE 2C"/>
    <property type="match status" value="1"/>
</dbReference>
<dbReference type="InterPro" id="IPR036457">
    <property type="entry name" value="PPM-type-like_dom_sf"/>
</dbReference>
<name>A0A0P0EV74_BACT4</name>
<dbReference type="KEGG" id="btho:Btheta7330_00304"/>
<dbReference type="RefSeq" id="WP_011108468.1">
    <property type="nucleotide sequence ID" value="NZ_CAXKYD010000005.1"/>
</dbReference>
<dbReference type="Gene3D" id="3.60.40.10">
    <property type="entry name" value="PPM-type phosphatase domain"/>
    <property type="match status" value="1"/>
</dbReference>